<proteinExistence type="predicted"/>
<gene>
    <name evidence="1" type="ORF">Shyd_53300</name>
</gene>
<name>A0ABQ3PG05_9ACTN</name>
<dbReference type="EMBL" id="BNDW01000040">
    <property type="protein sequence ID" value="GHI23959.1"/>
    <property type="molecule type" value="Genomic_DNA"/>
</dbReference>
<comment type="caution">
    <text evidence="1">The sequence shown here is derived from an EMBL/GenBank/DDBJ whole genome shotgun (WGS) entry which is preliminary data.</text>
</comment>
<evidence type="ECO:0000313" key="1">
    <source>
        <dbReference type="EMBL" id="GHI23959.1"/>
    </source>
</evidence>
<evidence type="ECO:0000313" key="2">
    <source>
        <dbReference type="Proteomes" id="UP001052739"/>
    </source>
</evidence>
<sequence length="90" mass="9622">MRMVSARLTGRPGAEPPAVGAGLIHDLLWAHASPADGLEHIRVRSLPHGMDVVLFLAAGSDEAALRSADVLMERFRGPLSRHGLTGHIVR</sequence>
<dbReference type="Proteomes" id="UP001052739">
    <property type="component" value="Unassembled WGS sequence"/>
</dbReference>
<protein>
    <submittedName>
        <fullName evidence="1">Uncharacterized protein</fullName>
    </submittedName>
</protein>
<reference evidence="1" key="1">
    <citation type="submission" date="2024-05" db="EMBL/GenBank/DDBJ databases">
        <title>Whole genome shotgun sequence of Streptomyces hydrogenans NBRC 13475.</title>
        <authorList>
            <person name="Komaki H."/>
            <person name="Tamura T."/>
        </authorList>
    </citation>
    <scope>NUCLEOTIDE SEQUENCE</scope>
    <source>
        <strain evidence="1">NBRC 13475</strain>
    </source>
</reference>
<dbReference type="RefSeq" id="WP_190223050.1">
    <property type="nucleotide sequence ID" value="NZ_BNBS01000025.1"/>
</dbReference>
<keyword evidence="2" id="KW-1185">Reference proteome</keyword>
<accession>A0ABQ3PG05</accession>
<organism evidence="1 2">
    <name type="scientific">Streptomyces hydrogenans</name>
    <dbReference type="NCBI Taxonomy" id="1873719"/>
    <lineage>
        <taxon>Bacteria</taxon>
        <taxon>Bacillati</taxon>
        <taxon>Actinomycetota</taxon>
        <taxon>Actinomycetes</taxon>
        <taxon>Kitasatosporales</taxon>
        <taxon>Streptomycetaceae</taxon>
        <taxon>Streptomyces</taxon>
    </lineage>
</organism>